<feature type="transmembrane region" description="Helical" evidence="1">
    <location>
        <begin position="600"/>
        <end position="619"/>
    </location>
</feature>
<organism evidence="2 3">
    <name type="scientific">Streptomyces phage Danzina</name>
    <dbReference type="NCBI Taxonomy" id="1690427"/>
    <lineage>
        <taxon>Viruses</taxon>
        <taxon>Duplodnaviria</taxon>
        <taxon>Heunggongvirae</taxon>
        <taxon>Uroviricota</taxon>
        <taxon>Caudoviricetes</taxon>
        <taxon>Arquatrovirinae</taxon>
        <taxon>Likavirus</taxon>
        <taxon>Likavirus danzina</taxon>
    </lineage>
</organism>
<feature type="transmembrane region" description="Helical" evidence="1">
    <location>
        <begin position="546"/>
        <end position="564"/>
    </location>
</feature>
<keyword evidence="3" id="KW-1185">Reference proteome</keyword>
<evidence type="ECO:0000256" key="1">
    <source>
        <dbReference type="SAM" id="Phobius"/>
    </source>
</evidence>
<keyword evidence="1" id="KW-0472">Membrane</keyword>
<accession>A0A0K1Y9A8</accession>
<name>A0A0K1Y9A8_9CAUD</name>
<feature type="transmembrane region" description="Helical" evidence="1">
    <location>
        <begin position="669"/>
        <end position="688"/>
    </location>
</feature>
<feature type="transmembrane region" description="Helical" evidence="1">
    <location>
        <begin position="639"/>
        <end position="662"/>
    </location>
</feature>
<dbReference type="Proteomes" id="UP000225844">
    <property type="component" value="Segment"/>
</dbReference>
<feature type="transmembrane region" description="Helical" evidence="1">
    <location>
        <begin position="515"/>
        <end position="534"/>
    </location>
</feature>
<feature type="transmembrane region" description="Helical" evidence="1">
    <location>
        <begin position="258"/>
        <end position="279"/>
    </location>
</feature>
<protein>
    <submittedName>
        <fullName evidence="2">Tape measure protein</fullName>
    </submittedName>
</protein>
<feature type="transmembrane region" description="Helical" evidence="1">
    <location>
        <begin position="734"/>
        <end position="753"/>
    </location>
</feature>
<dbReference type="InterPro" id="IPR016024">
    <property type="entry name" value="ARM-type_fold"/>
</dbReference>
<keyword evidence="1" id="KW-1133">Transmembrane helix</keyword>
<gene>
    <name evidence="2" type="ORF">SEA_DANZINA_19</name>
</gene>
<evidence type="ECO:0000313" key="2">
    <source>
        <dbReference type="EMBL" id="AKY03474.1"/>
    </source>
</evidence>
<reference evidence="2 3" key="1">
    <citation type="submission" date="2015-06" db="EMBL/GenBank/DDBJ databases">
        <authorList>
            <person name="Zinanti J.F."/>
            <person name="Ahmed T."/>
            <person name="Alvarez G.E."/>
            <person name="Cox E.C."/>
            <person name="Garcia C."/>
            <person name="Layton S.R."/>
            <person name="Bhuiyan S."/>
            <person name="Donegan-Quick R."/>
            <person name="Benjamin R.C."/>
            <person name="Hughes L.E."/>
            <person name="Bradley K.W."/>
            <person name="Asai D.J."/>
            <person name="Bowman C.A."/>
            <person name="Russell D.A."/>
            <person name="Pope W.H."/>
            <person name="Jacobs-Sera D."/>
            <person name="Hendrix R.W."/>
            <person name="Hatfull G.F."/>
        </authorList>
    </citation>
    <scope>NUCLEOTIDE SEQUENCE [LARGE SCALE GENOMIC DNA]</scope>
</reference>
<feature type="transmembrane region" description="Helical" evidence="1">
    <location>
        <begin position="694"/>
        <end position="713"/>
    </location>
</feature>
<keyword evidence="1" id="KW-0812">Transmembrane</keyword>
<sequence length="1107" mass="116046">MPGSPGGQSIGRVSVKVLPDTSRFKRDAEKALDRIEKTLEPIKISTKIDMSGASREFLTELRKINQRNRQSDSRKIRFHTTISKDGMTEAVSRAVRQIQEKADQRKIKLTLDGVDVKSDVQLELNRQSADRVKDQIKDWADDISPIKIPVEPDWSATGARITAGRLAVLTRPRTVSIIPKLNEAALVKVGTALAALSGMRVINNMFEKFGNILKNLDKNVPIIGTIATAIAGLTSGALSLTSNLFALSAGLAQIGATALTLPGILGGFAVGIGVTVAALKDFNTQVPQVKKALSDMQNSISAKFWDEARQPISDLVDNLLPRFAKGFDATATASGKFFGQFATDLTAALNPEIVDTMFGYLNQSIATATGGTKVFSSIIAQLGEVGTSYLPDLAGWFVKISGQFDDWLKKKGQLGLRAEIDQGIEALQDLGGILKETVGILGGVARAAEAAGGSSLDVLRNSLAKIHAIVDSEPFQNGLIGVFKGAHQAMANLAAGAGPAVKQLFIELSELLTTVLPQAGSIIGTAIGAIAGALSQLSVMEGIKAMFTALFQAVTILAPAMAPLGQALGALMQVIAVMLPAIASLVSAAIIPLANAFTQLAPMITPVITLLSGALLSAFQTLGPIIQQMVPLVGQMLTAAFGMLSTILPPIAQIFTMILQAVMPLAQTLISALAPILPVLAAALNTILTALQPIIQTALQIITAIIEPLLPMLSGIIQDFLPKLADALKRLLEAIQPVLDALLAVVNFLMPILVPVLQFIIAILADSLVSAVNGVALVFEGLVEIIKGAWDIIVGVIKIAFGLVKAIFTGDGDLLKEGWNQLWNGIKTFAKGLWDTILGLFRTFLSVGILGTAGKVLKSIGTAFKGGWQAVKGFGDDAWNAIKGGFSSFMSWLGGLASSGISAVGGFFSRGWTSIRTTATTALSNLLKAVGEWIGKAVTAIGELPDKAKSALGNLGSTLISAGKKLIQGFINGIKDMFGSVKDTLGGLTDKLTSWKGPESLDRVLLVDAGRLVIGGFIKGLESRYGEVRKSLRGLTKDVAGTQFDAPGVGTIRAARGLSSAVAGALDGSISGGGASKVLNYYAAPGSSLSSEEDLFAAANRSRMVGW</sequence>
<dbReference type="SUPFAM" id="SSF48371">
    <property type="entry name" value="ARM repeat"/>
    <property type="match status" value="1"/>
</dbReference>
<feature type="transmembrane region" description="Helical" evidence="1">
    <location>
        <begin position="570"/>
        <end position="593"/>
    </location>
</feature>
<evidence type="ECO:0000313" key="3">
    <source>
        <dbReference type="Proteomes" id="UP000225844"/>
    </source>
</evidence>
<dbReference type="EMBL" id="KT124228">
    <property type="protein sequence ID" value="AKY03474.1"/>
    <property type="molecule type" value="Genomic_DNA"/>
</dbReference>
<proteinExistence type="predicted"/>
<feature type="transmembrane region" description="Helical" evidence="1">
    <location>
        <begin position="222"/>
        <end position="246"/>
    </location>
</feature>